<evidence type="ECO:0000256" key="3">
    <source>
        <dbReference type="ARBA" id="ARBA00022597"/>
    </source>
</evidence>
<evidence type="ECO:0000256" key="4">
    <source>
        <dbReference type="ARBA" id="ARBA00022679"/>
    </source>
</evidence>
<dbReference type="CDD" id="cd05564">
    <property type="entry name" value="PTS_IIB_chitobiose_lichenan"/>
    <property type="match status" value="1"/>
</dbReference>
<dbReference type="EMBL" id="JAESWC010000004">
    <property type="protein sequence ID" value="MBL4936433.1"/>
    <property type="molecule type" value="Genomic_DNA"/>
</dbReference>
<evidence type="ECO:0000256" key="1">
    <source>
        <dbReference type="ARBA" id="ARBA00022448"/>
    </source>
</evidence>
<feature type="domain" description="PTS EIIB type-3" evidence="8">
    <location>
        <begin position="1"/>
        <end position="101"/>
    </location>
</feature>
<dbReference type="PANTHER" id="PTHR34581:SF2">
    <property type="entry name" value="PTS SYSTEM N,N'-DIACETYLCHITOBIOSE-SPECIFIC EIIB COMPONENT"/>
    <property type="match status" value="1"/>
</dbReference>
<dbReference type="SUPFAM" id="SSF52794">
    <property type="entry name" value="PTS system IIB component-like"/>
    <property type="match status" value="1"/>
</dbReference>
<dbReference type="Pfam" id="PF02302">
    <property type="entry name" value="PTS_IIB"/>
    <property type="match status" value="1"/>
</dbReference>
<reference evidence="9 10" key="1">
    <citation type="submission" date="2021-01" db="EMBL/GenBank/DDBJ databases">
        <title>Genome public.</title>
        <authorList>
            <person name="Liu C."/>
            <person name="Sun Q."/>
        </authorList>
    </citation>
    <scope>NUCLEOTIDE SEQUENCE [LARGE SCALE GENOMIC DNA]</scope>
    <source>
        <strain evidence="9 10">YIM B02515</strain>
    </source>
</reference>
<keyword evidence="1" id="KW-0813">Transport</keyword>
<feature type="modified residue" description="Phosphocysteine; by EIIA" evidence="7">
    <location>
        <position position="8"/>
    </location>
</feature>
<dbReference type="InterPro" id="IPR013012">
    <property type="entry name" value="PTS_EIIB_3"/>
</dbReference>
<evidence type="ECO:0000256" key="7">
    <source>
        <dbReference type="PROSITE-ProRule" id="PRU00423"/>
    </source>
</evidence>
<dbReference type="InterPro" id="IPR003501">
    <property type="entry name" value="PTS_EIIB_2/3"/>
</dbReference>
<dbReference type="PANTHER" id="PTHR34581">
    <property type="entry name" value="PTS SYSTEM N,N'-DIACETYLCHITOBIOSE-SPECIFIC EIIB COMPONENT"/>
    <property type="match status" value="1"/>
</dbReference>
<comment type="caution">
    <text evidence="9">The sequence shown here is derived from an EMBL/GenBank/DDBJ whole genome shotgun (WGS) entry which is preliminary data.</text>
</comment>
<gene>
    <name evidence="9" type="ORF">JK636_11745</name>
</gene>
<evidence type="ECO:0000313" key="9">
    <source>
        <dbReference type="EMBL" id="MBL4936433.1"/>
    </source>
</evidence>
<evidence type="ECO:0000259" key="8">
    <source>
        <dbReference type="PROSITE" id="PS51100"/>
    </source>
</evidence>
<protein>
    <submittedName>
        <fullName evidence="9">PTS sugar transporter subunit IIB</fullName>
    </submittedName>
</protein>
<sequence length="101" mass="10876">MTKITLICGAGMSTSLLVTKMQAAAAKLGSEVTIRATAESKFKEFENDTDVLLLGPQVSFMLKKFKEAYEPKGIAVAVINSIDYGMMNGEKVLKTALDLAK</sequence>
<keyword evidence="10" id="KW-1185">Reference proteome</keyword>
<organism evidence="9 10">
    <name type="scientific">Clostridium rhizosphaerae</name>
    <dbReference type="NCBI Taxonomy" id="2803861"/>
    <lineage>
        <taxon>Bacteria</taxon>
        <taxon>Bacillati</taxon>
        <taxon>Bacillota</taxon>
        <taxon>Clostridia</taxon>
        <taxon>Eubacteriales</taxon>
        <taxon>Clostridiaceae</taxon>
        <taxon>Clostridium</taxon>
    </lineage>
</organism>
<accession>A0ABS1TAR0</accession>
<dbReference type="Proteomes" id="UP000632377">
    <property type="component" value="Unassembled WGS sequence"/>
</dbReference>
<evidence type="ECO:0000256" key="5">
    <source>
        <dbReference type="ARBA" id="ARBA00022683"/>
    </source>
</evidence>
<keyword evidence="2" id="KW-0597">Phosphoprotein</keyword>
<dbReference type="Gene3D" id="3.40.50.2300">
    <property type="match status" value="1"/>
</dbReference>
<dbReference type="InterPro" id="IPR036095">
    <property type="entry name" value="PTS_EIIB-like_sf"/>
</dbReference>
<keyword evidence="6" id="KW-0418">Kinase</keyword>
<keyword evidence="4" id="KW-0808">Transferase</keyword>
<keyword evidence="5" id="KW-0598">Phosphotransferase system</keyword>
<dbReference type="InterPro" id="IPR051819">
    <property type="entry name" value="PTS_sugar-specific_EIIB"/>
</dbReference>
<name>A0ABS1TAR0_9CLOT</name>
<evidence type="ECO:0000256" key="6">
    <source>
        <dbReference type="ARBA" id="ARBA00022777"/>
    </source>
</evidence>
<dbReference type="RefSeq" id="WP_034568934.1">
    <property type="nucleotide sequence ID" value="NZ_JAESWC010000004.1"/>
</dbReference>
<evidence type="ECO:0000313" key="10">
    <source>
        <dbReference type="Proteomes" id="UP000632377"/>
    </source>
</evidence>
<keyword evidence="3 9" id="KW-0762">Sugar transport</keyword>
<dbReference type="PROSITE" id="PS51100">
    <property type="entry name" value="PTS_EIIB_TYPE_3"/>
    <property type="match status" value="1"/>
</dbReference>
<evidence type="ECO:0000256" key="2">
    <source>
        <dbReference type="ARBA" id="ARBA00022553"/>
    </source>
</evidence>
<proteinExistence type="predicted"/>